<comment type="caution">
    <text evidence="1">The sequence shown here is derived from an EMBL/GenBank/DDBJ whole genome shotgun (WGS) entry which is preliminary data.</text>
</comment>
<sequence>MQARMCAKANRKIHPLTVQTGDYVYLNAEYSGPARKFHYSYSGPFVIHEVKSNHIVVLRDLHRDKLFPNIHLNRCKKACVRANNPSFVFSPDDFPPLVATHVEIPPVHNTLAISPDLSAGNPSHVPAVGRSARLQSKKPGHVQRVFVSRRLA</sequence>
<keyword evidence="2" id="KW-1185">Reference proteome</keyword>
<evidence type="ECO:0008006" key="3">
    <source>
        <dbReference type="Google" id="ProtNLM"/>
    </source>
</evidence>
<evidence type="ECO:0000313" key="1">
    <source>
        <dbReference type="EMBL" id="GFO29704.1"/>
    </source>
</evidence>
<organism evidence="1 2">
    <name type="scientific">Plakobranchus ocellatus</name>
    <dbReference type="NCBI Taxonomy" id="259542"/>
    <lineage>
        <taxon>Eukaryota</taxon>
        <taxon>Metazoa</taxon>
        <taxon>Spiralia</taxon>
        <taxon>Lophotrochozoa</taxon>
        <taxon>Mollusca</taxon>
        <taxon>Gastropoda</taxon>
        <taxon>Heterobranchia</taxon>
        <taxon>Euthyneura</taxon>
        <taxon>Panpulmonata</taxon>
        <taxon>Sacoglossa</taxon>
        <taxon>Placobranchoidea</taxon>
        <taxon>Plakobranchidae</taxon>
        <taxon>Plakobranchus</taxon>
    </lineage>
</organism>
<protein>
    <recommendedName>
        <fullName evidence="3">Integrase zinc-binding domain-containing protein</fullName>
    </recommendedName>
</protein>
<name>A0AAV4CAU7_9GAST</name>
<dbReference type="Proteomes" id="UP000735302">
    <property type="component" value="Unassembled WGS sequence"/>
</dbReference>
<dbReference type="AlphaFoldDB" id="A0AAV4CAU7"/>
<accession>A0AAV4CAU7</accession>
<dbReference type="EMBL" id="BLXT01006189">
    <property type="protein sequence ID" value="GFO29704.1"/>
    <property type="molecule type" value="Genomic_DNA"/>
</dbReference>
<evidence type="ECO:0000313" key="2">
    <source>
        <dbReference type="Proteomes" id="UP000735302"/>
    </source>
</evidence>
<proteinExistence type="predicted"/>
<gene>
    <name evidence="1" type="ORF">PoB_005620900</name>
</gene>
<reference evidence="1 2" key="1">
    <citation type="journal article" date="2021" name="Elife">
        <title>Chloroplast acquisition without the gene transfer in kleptoplastic sea slugs, Plakobranchus ocellatus.</title>
        <authorList>
            <person name="Maeda T."/>
            <person name="Takahashi S."/>
            <person name="Yoshida T."/>
            <person name="Shimamura S."/>
            <person name="Takaki Y."/>
            <person name="Nagai Y."/>
            <person name="Toyoda A."/>
            <person name="Suzuki Y."/>
            <person name="Arimoto A."/>
            <person name="Ishii H."/>
            <person name="Satoh N."/>
            <person name="Nishiyama T."/>
            <person name="Hasebe M."/>
            <person name="Maruyama T."/>
            <person name="Minagawa J."/>
            <person name="Obokata J."/>
            <person name="Shigenobu S."/>
        </authorList>
    </citation>
    <scope>NUCLEOTIDE SEQUENCE [LARGE SCALE GENOMIC DNA]</scope>
</reference>